<dbReference type="RefSeq" id="WP_085224590.1">
    <property type="nucleotide sequence ID" value="NZ_BSQD01000002.1"/>
</dbReference>
<dbReference type="STRING" id="28094.SAMN06295900_10245"/>
<gene>
    <name evidence="2" type="ORF">SAMN06295900_10245</name>
</gene>
<protein>
    <recommendedName>
        <fullName evidence="4">Aspartate carbamoyltransferase</fullName>
    </recommendedName>
</protein>
<dbReference type="Proteomes" id="UP000192911">
    <property type="component" value="Unassembled WGS sequence"/>
</dbReference>
<feature type="signal peptide" evidence="1">
    <location>
        <begin position="1"/>
        <end position="26"/>
    </location>
</feature>
<dbReference type="AlphaFoldDB" id="A0A1X7CVV1"/>
<accession>A0A1X7CVV1</accession>
<dbReference type="EMBL" id="FXAH01000002">
    <property type="protein sequence ID" value="SMF03758.1"/>
    <property type="molecule type" value="Genomic_DNA"/>
</dbReference>
<dbReference type="GeneID" id="95552631"/>
<name>A0A1X7CVV1_TRICW</name>
<organism evidence="2 3">
    <name type="scientific">Trinickia caryophylli</name>
    <name type="common">Paraburkholderia caryophylli</name>
    <dbReference type="NCBI Taxonomy" id="28094"/>
    <lineage>
        <taxon>Bacteria</taxon>
        <taxon>Pseudomonadati</taxon>
        <taxon>Pseudomonadota</taxon>
        <taxon>Betaproteobacteria</taxon>
        <taxon>Burkholderiales</taxon>
        <taxon>Burkholderiaceae</taxon>
        <taxon>Trinickia</taxon>
    </lineage>
</organism>
<keyword evidence="3" id="KW-1185">Reference proteome</keyword>
<keyword evidence="1" id="KW-0732">Signal</keyword>
<evidence type="ECO:0000313" key="3">
    <source>
        <dbReference type="Proteomes" id="UP000192911"/>
    </source>
</evidence>
<evidence type="ECO:0000256" key="1">
    <source>
        <dbReference type="SAM" id="SignalP"/>
    </source>
</evidence>
<evidence type="ECO:0000313" key="2">
    <source>
        <dbReference type="EMBL" id="SMF03758.1"/>
    </source>
</evidence>
<evidence type="ECO:0008006" key="4">
    <source>
        <dbReference type="Google" id="ProtNLM"/>
    </source>
</evidence>
<feature type="chain" id="PRO_5012372040" description="Aspartate carbamoyltransferase" evidence="1">
    <location>
        <begin position="27"/>
        <end position="179"/>
    </location>
</feature>
<reference evidence="3" key="1">
    <citation type="submission" date="2017-04" db="EMBL/GenBank/DDBJ databases">
        <authorList>
            <person name="Varghese N."/>
            <person name="Submissions S."/>
        </authorList>
    </citation>
    <scope>NUCLEOTIDE SEQUENCE [LARGE SCALE GENOMIC DNA]</scope>
    <source>
        <strain evidence="3">Ballard 720</strain>
    </source>
</reference>
<sequence>MSRFSTFASVATFAAIVLGAPGGADATTARQTEVARRGTDVMPFSLAATTHVFTKTTAGGIQQVVAKHRDPKQVALIRKHLAEIAHRFSEGDFGAPERIHGKDMPGLASLRAAHPGELEIRYRDLPNGGEIAYSTHNPRLVSALHEWFDAQLSDHGHDAMAVHDPGMTHHHQADASATE</sequence>
<proteinExistence type="predicted"/>